<evidence type="ECO:0000313" key="10">
    <source>
        <dbReference type="EMBL" id="KAG6509415.1"/>
    </source>
</evidence>
<dbReference type="AlphaFoldDB" id="A0A8J5H465"/>
<dbReference type="InterPro" id="IPR002423">
    <property type="entry name" value="Cpn60/GroEL/TCP-1"/>
</dbReference>
<dbReference type="Proteomes" id="UP000734854">
    <property type="component" value="Unassembled WGS sequence"/>
</dbReference>
<organism evidence="10 11">
    <name type="scientific">Zingiber officinale</name>
    <name type="common">Ginger</name>
    <name type="synonym">Amomum zingiber</name>
    <dbReference type="NCBI Taxonomy" id="94328"/>
    <lineage>
        <taxon>Eukaryota</taxon>
        <taxon>Viridiplantae</taxon>
        <taxon>Streptophyta</taxon>
        <taxon>Embryophyta</taxon>
        <taxon>Tracheophyta</taxon>
        <taxon>Spermatophyta</taxon>
        <taxon>Magnoliopsida</taxon>
        <taxon>Liliopsida</taxon>
        <taxon>Zingiberales</taxon>
        <taxon>Zingiberaceae</taxon>
        <taxon>Zingiber</taxon>
    </lineage>
</organism>
<dbReference type="SUPFAM" id="SSF48592">
    <property type="entry name" value="GroEL equatorial domain-like"/>
    <property type="match status" value="1"/>
</dbReference>
<name>A0A8J5H465_ZINOF</name>
<dbReference type="InterPro" id="IPR017998">
    <property type="entry name" value="Chaperone_TCP-1"/>
</dbReference>
<dbReference type="GO" id="GO:0140662">
    <property type="term" value="F:ATP-dependent protein folding chaperone"/>
    <property type="evidence" value="ECO:0007669"/>
    <property type="project" value="InterPro"/>
</dbReference>
<dbReference type="PROSITE" id="PS00995">
    <property type="entry name" value="TCP1_3"/>
    <property type="match status" value="1"/>
</dbReference>
<dbReference type="GO" id="GO:0051082">
    <property type="term" value="F:unfolded protein binding"/>
    <property type="evidence" value="ECO:0007669"/>
    <property type="project" value="InterPro"/>
</dbReference>
<dbReference type="InterPro" id="IPR027413">
    <property type="entry name" value="GROEL-like_equatorial_sf"/>
</dbReference>
<dbReference type="GO" id="GO:0016887">
    <property type="term" value="F:ATP hydrolysis activity"/>
    <property type="evidence" value="ECO:0007669"/>
    <property type="project" value="InterPro"/>
</dbReference>
<dbReference type="InterPro" id="IPR012716">
    <property type="entry name" value="Chap_CCT_beta"/>
</dbReference>
<evidence type="ECO:0000256" key="7">
    <source>
        <dbReference type="ARBA" id="ARBA00024677"/>
    </source>
</evidence>
<evidence type="ECO:0000256" key="1">
    <source>
        <dbReference type="ARBA" id="ARBA00004496"/>
    </source>
</evidence>
<dbReference type="PROSITE" id="PS00750">
    <property type="entry name" value="TCP1_1"/>
    <property type="match status" value="1"/>
</dbReference>
<keyword evidence="4 9" id="KW-0547">Nucleotide-binding</keyword>
<comment type="caution">
    <text evidence="10">The sequence shown here is derived from an EMBL/GenBank/DDBJ whole genome shotgun (WGS) entry which is preliminary data.</text>
</comment>
<dbReference type="NCBIfam" id="NF041083">
    <property type="entry name" value="thermosome_beta"/>
    <property type="match status" value="1"/>
</dbReference>
<dbReference type="PRINTS" id="PR00304">
    <property type="entry name" value="TCOMPLEXTCP1"/>
</dbReference>
<dbReference type="GO" id="GO:0005524">
    <property type="term" value="F:ATP binding"/>
    <property type="evidence" value="ECO:0007669"/>
    <property type="project" value="UniProtKB-KW"/>
</dbReference>
<accession>A0A8J5H465</accession>
<dbReference type="NCBIfam" id="TIGR02341">
    <property type="entry name" value="chap_CCT_beta"/>
    <property type="match status" value="1"/>
</dbReference>
<dbReference type="SUPFAM" id="SSF52029">
    <property type="entry name" value="GroEL apical domain-like"/>
    <property type="match status" value="1"/>
</dbReference>
<dbReference type="FunFam" id="1.10.560.10:FF:000017">
    <property type="entry name" value="T-complex protein 1 subunit eta"/>
    <property type="match status" value="1"/>
</dbReference>
<protein>
    <recommendedName>
        <fullName evidence="8">CCT-beta</fullName>
    </recommendedName>
</protein>
<evidence type="ECO:0000256" key="4">
    <source>
        <dbReference type="ARBA" id="ARBA00022741"/>
    </source>
</evidence>
<dbReference type="PROSITE" id="PS00751">
    <property type="entry name" value="TCP1_2"/>
    <property type="match status" value="1"/>
</dbReference>
<evidence type="ECO:0000256" key="2">
    <source>
        <dbReference type="ARBA" id="ARBA00008020"/>
    </source>
</evidence>
<dbReference type="InterPro" id="IPR053374">
    <property type="entry name" value="TCP-1_chaperonin"/>
</dbReference>
<comment type="function">
    <text evidence="7">Molecular chaperone; assists the folding of proteins upon ATP hydrolysis. Known to play a role, in vitro, in the folding of actin and tubulin.</text>
</comment>
<evidence type="ECO:0000256" key="6">
    <source>
        <dbReference type="ARBA" id="ARBA00023186"/>
    </source>
</evidence>
<dbReference type="GO" id="GO:0005832">
    <property type="term" value="C:chaperonin-containing T-complex"/>
    <property type="evidence" value="ECO:0007669"/>
    <property type="project" value="InterPro"/>
</dbReference>
<dbReference type="Gene3D" id="1.10.560.10">
    <property type="entry name" value="GroEL-like equatorial domain"/>
    <property type="match status" value="1"/>
</dbReference>
<dbReference type="FunFam" id="3.30.260.10:FF:000025">
    <property type="entry name" value="Chaperonin containing TCP1 subunit 2"/>
    <property type="match status" value="1"/>
</dbReference>
<keyword evidence="3" id="KW-0963">Cytoplasm</keyword>
<dbReference type="Pfam" id="PF00118">
    <property type="entry name" value="Cpn60_TCP1"/>
    <property type="match status" value="1"/>
</dbReference>
<evidence type="ECO:0000256" key="9">
    <source>
        <dbReference type="RuleBase" id="RU004187"/>
    </source>
</evidence>
<dbReference type="Gene3D" id="3.30.260.10">
    <property type="entry name" value="TCP-1-like chaperonin intermediate domain"/>
    <property type="match status" value="1"/>
</dbReference>
<dbReference type="FunFam" id="3.50.7.10:FF:000002">
    <property type="entry name" value="T-complex protein 1 subunit beta"/>
    <property type="match status" value="1"/>
</dbReference>
<dbReference type="InterPro" id="IPR027410">
    <property type="entry name" value="TCP-1-like_intermed_sf"/>
</dbReference>
<dbReference type="InterPro" id="IPR002194">
    <property type="entry name" value="Chaperonin_TCP-1_CS"/>
</dbReference>
<sequence>MASFVGAMAIADLVKTTLGPKGMDKILQSTGRGHSVTVTNDGATILKSLHIDNPAAKVLVDISKVQDDEVGDGTTSVVVLAGELLREAEKLVNQKIHPMTIIAGYRTIIDGVLQSGRYRMAAECARSALLQKAKDNKQDPDTFKSDLMKIAMTTLSSKILSMDKEQFAKLAVDAVLRLKGSTNLESIHIIKKVGGSLKDSFLDEGFILDKKIGIGQPKRIENAKILVANTAMDTDKVKIYGARVRVDSMAKVAEIEGAEKDKMKDKVQKIINHGINCFVNRQLIYNFPEELFADAGVLAIEHADFDGIERLALVTGGEIASTFDNPESVKLGHCKLIEEIMIGEDKLIHFSGVEMGQACTIVLRGASSHVLDEAERSLHDALCVLSQTVNDSRVLFGGGWPEMIMSKEVDELARKTPGKRSHAIEAFSHALQAIPTIIADNAGLDSAELISQLRAEHHKEITNAGIDVISGGVGDMEKLGISESFKVKQAVLLSATEAAEMILRVDEIITCAPRKREDRM</sequence>
<gene>
    <name evidence="10" type="ORF">ZIOFF_027404</name>
</gene>
<dbReference type="InterPro" id="IPR027409">
    <property type="entry name" value="GroEL-like_apical_dom_sf"/>
</dbReference>
<proteinExistence type="inferred from homology"/>
<comment type="subcellular location">
    <subcellularLocation>
        <location evidence="1">Cytoplasm</location>
    </subcellularLocation>
</comment>
<comment type="similarity">
    <text evidence="2 9">Belongs to the TCP-1 chaperonin family.</text>
</comment>
<evidence type="ECO:0000256" key="3">
    <source>
        <dbReference type="ARBA" id="ARBA00022490"/>
    </source>
</evidence>
<dbReference type="PANTHER" id="PTHR11353">
    <property type="entry name" value="CHAPERONIN"/>
    <property type="match status" value="1"/>
</dbReference>
<keyword evidence="6 9" id="KW-0143">Chaperone</keyword>
<dbReference type="SUPFAM" id="SSF54849">
    <property type="entry name" value="GroEL-intermediate domain like"/>
    <property type="match status" value="1"/>
</dbReference>
<dbReference type="Gene3D" id="3.50.7.10">
    <property type="entry name" value="GroEL"/>
    <property type="match status" value="1"/>
</dbReference>
<reference evidence="10 11" key="1">
    <citation type="submission" date="2020-08" db="EMBL/GenBank/DDBJ databases">
        <title>Plant Genome Project.</title>
        <authorList>
            <person name="Zhang R.-G."/>
        </authorList>
    </citation>
    <scope>NUCLEOTIDE SEQUENCE [LARGE SCALE GENOMIC DNA]</scope>
    <source>
        <tissue evidence="10">Rhizome</tissue>
    </source>
</reference>
<keyword evidence="5 9" id="KW-0067">ATP-binding</keyword>
<keyword evidence="11" id="KW-1185">Reference proteome</keyword>
<dbReference type="EMBL" id="JACMSC010000008">
    <property type="protein sequence ID" value="KAG6509415.1"/>
    <property type="molecule type" value="Genomic_DNA"/>
</dbReference>
<evidence type="ECO:0000256" key="5">
    <source>
        <dbReference type="ARBA" id="ARBA00022840"/>
    </source>
</evidence>
<evidence type="ECO:0000256" key="8">
    <source>
        <dbReference type="ARBA" id="ARBA00033237"/>
    </source>
</evidence>
<evidence type="ECO:0000313" key="11">
    <source>
        <dbReference type="Proteomes" id="UP000734854"/>
    </source>
</evidence>
<dbReference type="CDD" id="cd03336">
    <property type="entry name" value="TCP1_beta"/>
    <property type="match status" value="1"/>
</dbReference>